<organism evidence="3 4">
    <name type="scientific">Cichlidogyrus casuarinus</name>
    <dbReference type="NCBI Taxonomy" id="1844966"/>
    <lineage>
        <taxon>Eukaryota</taxon>
        <taxon>Metazoa</taxon>
        <taxon>Spiralia</taxon>
        <taxon>Lophotrochozoa</taxon>
        <taxon>Platyhelminthes</taxon>
        <taxon>Monogenea</taxon>
        <taxon>Monopisthocotylea</taxon>
        <taxon>Dactylogyridea</taxon>
        <taxon>Ancyrocephalidae</taxon>
        <taxon>Cichlidogyrus</taxon>
    </lineage>
</organism>
<dbReference type="Proteomes" id="UP001626550">
    <property type="component" value="Unassembled WGS sequence"/>
</dbReference>
<protein>
    <recommendedName>
        <fullName evidence="2">BZIP domain-containing protein</fullName>
    </recommendedName>
</protein>
<dbReference type="PROSITE" id="PS50217">
    <property type="entry name" value="BZIP"/>
    <property type="match status" value="1"/>
</dbReference>
<dbReference type="InterPro" id="IPR004827">
    <property type="entry name" value="bZIP"/>
</dbReference>
<dbReference type="Pfam" id="PF00170">
    <property type="entry name" value="bZIP_1"/>
    <property type="match status" value="1"/>
</dbReference>
<feature type="compositionally biased region" description="Low complexity" evidence="1">
    <location>
        <begin position="211"/>
        <end position="223"/>
    </location>
</feature>
<comment type="caution">
    <text evidence="3">The sequence shown here is derived from an EMBL/GenBank/DDBJ whole genome shotgun (WGS) entry which is preliminary data.</text>
</comment>
<evidence type="ECO:0000256" key="1">
    <source>
        <dbReference type="SAM" id="MobiDB-lite"/>
    </source>
</evidence>
<dbReference type="InterPro" id="IPR046347">
    <property type="entry name" value="bZIP_sf"/>
</dbReference>
<evidence type="ECO:0000259" key="2">
    <source>
        <dbReference type="PROSITE" id="PS50217"/>
    </source>
</evidence>
<dbReference type="SUPFAM" id="SSF57959">
    <property type="entry name" value="Leucine zipper domain"/>
    <property type="match status" value="1"/>
</dbReference>
<evidence type="ECO:0000313" key="4">
    <source>
        <dbReference type="Proteomes" id="UP001626550"/>
    </source>
</evidence>
<evidence type="ECO:0000313" key="3">
    <source>
        <dbReference type="EMBL" id="KAL3308613.1"/>
    </source>
</evidence>
<feature type="region of interest" description="Disordered" evidence="1">
    <location>
        <begin position="1"/>
        <end position="30"/>
    </location>
</feature>
<feature type="compositionally biased region" description="Basic residues" evidence="1">
    <location>
        <begin position="9"/>
        <end position="21"/>
    </location>
</feature>
<reference evidence="3 4" key="1">
    <citation type="submission" date="2024-11" db="EMBL/GenBank/DDBJ databases">
        <title>Adaptive evolution of stress response genes in parasites aligns with host niche diversity.</title>
        <authorList>
            <person name="Hahn C."/>
            <person name="Resl P."/>
        </authorList>
    </citation>
    <scope>NUCLEOTIDE SEQUENCE [LARGE SCALE GENOMIC DNA]</scope>
    <source>
        <strain evidence="3">EGGRZ-B1_66</strain>
        <tissue evidence="3">Body</tissue>
    </source>
</reference>
<proteinExistence type="predicted"/>
<dbReference type="Gene3D" id="1.20.5.170">
    <property type="match status" value="1"/>
</dbReference>
<sequence>VEPDEAERRMKRRERNRRSAQKCRERKVQRTQELQAQVDSLKIETNALMRELESWRTHAKTCIELLRENCPNLPIPQSYFACLAEDEHLTTQINSASMEEGTGLTQTSSNVDEHSMSMEASEHGAGSPQEAIGYLPSMSSLSGGFRLDEASQASEATYAARRMSPMSSSTVSIMTASGLTQNQNLSASSSNSTGLCNIITERSPAQGVGSGANEAGGSSSSSSPTNYDLAFTGAAMDTKL</sequence>
<feature type="region of interest" description="Disordered" evidence="1">
    <location>
        <begin position="205"/>
        <end position="228"/>
    </location>
</feature>
<name>A0ABD2PNL6_9PLAT</name>
<dbReference type="AlphaFoldDB" id="A0ABD2PNL6"/>
<feature type="domain" description="BZIP" evidence="2">
    <location>
        <begin position="6"/>
        <end position="53"/>
    </location>
</feature>
<dbReference type="SMART" id="SM00338">
    <property type="entry name" value="BRLZ"/>
    <property type="match status" value="1"/>
</dbReference>
<gene>
    <name evidence="3" type="ORF">Ciccas_012852</name>
</gene>
<feature type="compositionally biased region" description="Basic and acidic residues" evidence="1">
    <location>
        <begin position="111"/>
        <end position="122"/>
    </location>
</feature>
<accession>A0ABD2PNL6</accession>
<dbReference type="EMBL" id="JBJKFK010004965">
    <property type="protein sequence ID" value="KAL3308613.1"/>
    <property type="molecule type" value="Genomic_DNA"/>
</dbReference>
<feature type="compositionally biased region" description="Polar residues" evidence="1">
    <location>
        <begin position="99"/>
        <end position="110"/>
    </location>
</feature>
<feature type="region of interest" description="Disordered" evidence="1">
    <location>
        <begin position="99"/>
        <end position="131"/>
    </location>
</feature>
<keyword evidence="4" id="KW-1185">Reference proteome</keyword>
<dbReference type="CDD" id="cd14686">
    <property type="entry name" value="bZIP"/>
    <property type="match status" value="1"/>
</dbReference>
<feature type="non-terminal residue" evidence="3">
    <location>
        <position position="1"/>
    </location>
</feature>
<dbReference type="PROSITE" id="PS00036">
    <property type="entry name" value="BZIP_BASIC"/>
    <property type="match status" value="1"/>
</dbReference>